<gene>
    <name evidence="1" type="ORF">CANINC_003130</name>
</gene>
<evidence type="ECO:0000313" key="2">
    <source>
        <dbReference type="Proteomes" id="UP000307173"/>
    </source>
</evidence>
<proteinExistence type="predicted"/>
<dbReference type="AlphaFoldDB" id="A0A4T0X0Y5"/>
<reference evidence="1 2" key="1">
    <citation type="journal article" date="2019" name="Front. Genet.">
        <title>Whole-Genome Sequencing of the Opportunistic Yeast Pathogen Candida inconspicua Uncovers Its Hybrid Origin.</title>
        <authorList>
            <person name="Mixao V."/>
            <person name="Hansen A.P."/>
            <person name="Saus E."/>
            <person name="Boekhout T."/>
            <person name="Lass-Florl C."/>
            <person name="Gabaldon T."/>
        </authorList>
    </citation>
    <scope>NUCLEOTIDE SEQUENCE [LARGE SCALE GENOMIC DNA]</scope>
    <source>
        <strain evidence="1 2">CBS 180</strain>
    </source>
</reference>
<organism evidence="1 2">
    <name type="scientific">Pichia inconspicua</name>
    <dbReference type="NCBI Taxonomy" id="52247"/>
    <lineage>
        <taxon>Eukaryota</taxon>
        <taxon>Fungi</taxon>
        <taxon>Dikarya</taxon>
        <taxon>Ascomycota</taxon>
        <taxon>Saccharomycotina</taxon>
        <taxon>Pichiomycetes</taxon>
        <taxon>Pichiales</taxon>
        <taxon>Pichiaceae</taxon>
        <taxon>Pichia</taxon>
    </lineage>
</organism>
<protein>
    <recommendedName>
        <fullName evidence="3">Aspartate/glutamate racemase family protein</fullName>
    </recommendedName>
</protein>
<name>A0A4T0X0Y5_9ASCO</name>
<dbReference type="Proteomes" id="UP000307173">
    <property type="component" value="Unassembled WGS sequence"/>
</dbReference>
<accession>A0A4T0X0Y5</accession>
<evidence type="ECO:0000313" key="1">
    <source>
        <dbReference type="EMBL" id="TID23838.1"/>
    </source>
</evidence>
<keyword evidence="2" id="KW-1185">Reference proteome</keyword>
<dbReference type="OrthoDB" id="412093at2759"/>
<dbReference type="EMBL" id="SELW01000519">
    <property type="protein sequence ID" value="TID23838.1"/>
    <property type="molecule type" value="Genomic_DNA"/>
</dbReference>
<evidence type="ECO:0008006" key="3">
    <source>
        <dbReference type="Google" id="ProtNLM"/>
    </source>
</evidence>
<sequence length="263" mass="29401">MAYYANHQTLPPLGALCLDYTDDIHRPPGDVIESSSYEFPVIKHCVKGANLWRIVNPDLFTDDFLQLFVDACQILKEKGCIGIITSCGFLAQVQSRLASKIELPITTSSLIQIPFVLTCISPNKKIGLLTFDDTVLNKVHFNGVGITEMQMNRIVVRGCPHDGILHDIIVRGKPYIHEKLEKELLNMADLIIKENPDVVAFVLECTQMPPFAKAIQNKTGLPVYDGITMVNWFYSGLYAKTIPEDPNKAAGLIERKRGTNEEK</sequence>
<comment type="caution">
    <text evidence="1">The sequence shown here is derived from an EMBL/GenBank/DDBJ whole genome shotgun (WGS) entry which is preliminary data.</text>
</comment>